<keyword evidence="7" id="KW-1185">Reference proteome</keyword>
<dbReference type="Proteomes" id="UP000009309">
    <property type="component" value="Unassembled WGS sequence"/>
</dbReference>
<dbReference type="InterPro" id="IPR051043">
    <property type="entry name" value="Sulfatase_Mod_Factor_Kinase"/>
</dbReference>
<dbReference type="SUPFAM" id="SSF56436">
    <property type="entry name" value="C-type lectin-like"/>
    <property type="match status" value="1"/>
</dbReference>
<dbReference type="InterPro" id="IPR005532">
    <property type="entry name" value="SUMF_dom"/>
</dbReference>
<dbReference type="SUPFAM" id="SSF109854">
    <property type="entry name" value="DinB/YfiT-like putative metalloenzymes"/>
    <property type="match status" value="1"/>
</dbReference>
<dbReference type="InterPro" id="IPR034660">
    <property type="entry name" value="DinB/YfiT-like"/>
</dbReference>
<dbReference type="InterPro" id="IPR017806">
    <property type="entry name" value="EgtB"/>
</dbReference>
<evidence type="ECO:0000256" key="3">
    <source>
        <dbReference type="ARBA" id="ARBA00037882"/>
    </source>
</evidence>
<proteinExistence type="predicted"/>
<comment type="pathway">
    <text evidence="3">Amino-acid biosynthesis; ergothioneine biosynthesis.</text>
</comment>
<dbReference type="AlphaFoldDB" id="I2GC04"/>
<comment type="caution">
    <text evidence="6">The sequence shown here is derived from an EMBL/GenBank/DDBJ whole genome shotgun (WGS) entry which is preliminary data.</text>
</comment>
<reference evidence="6 7" key="1">
    <citation type="journal article" date="2012" name="J. Bacteriol.">
        <title>Genome Sequence of the Filamentous Bacterium Fibrisoma limi BUZ 3T.</title>
        <authorList>
            <person name="Filippini M."/>
            <person name="Qi W."/>
            <person name="Jaenicke S."/>
            <person name="Goesmann A."/>
            <person name="Smits T.H."/>
            <person name="Bagheri H.C."/>
        </authorList>
    </citation>
    <scope>NUCLEOTIDE SEQUENCE [LARGE SCALE GENOMIC DNA]</scope>
    <source>
        <strain evidence="7">BUZ 3T</strain>
    </source>
</reference>
<feature type="domain" description="Sulfatase-modifying factor enzyme-like" evidence="4">
    <location>
        <begin position="203"/>
        <end position="338"/>
    </location>
</feature>
<evidence type="ECO:0000313" key="6">
    <source>
        <dbReference type="EMBL" id="CCH51428.1"/>
    </source>
</evidence>
<evidence type="ECO:0000259" key="5">
    <source>
        <dbReference type="Pfam" id="PF12867"/>
    </source>
</evidence>
<dbReference type="NCBIfam" id="TIGR03440">
    <property type="entry name" value="egtB_TIGR03440"/>
    <property type="match status" value="1"/>
</dbReference>
<evidence type="ECO:0008006" key="8">
    <source>
        <dbReference type="Google" id="ProtNLM"/>
    </source>
</evidence>
<dbReference type="Pfam" id="PF03781">
    <property type="entry name" value="FGE-sulfatase"/>
    <property type="match status" value="1"/>
</dbReference>
<gene>
    <name evidence="6" type="ORF">BN8_00351</name>
</gene>
<evidence type="ECO:0000313" key="7">
    <source>
        <dbReference type="Proteomes" id="UP000009309"/>
    </source>
</evidence>
<evidence type="ECO:0000256" key="1">
    <source>
        <dbReference type="ARBA" id="ARBA00023002"/>
    </source>
</evidence>
<keyword evidence="2" id="KW-0408">Iron</keyword>
<evidence type="ECO:0000259" key="4">
    <source>
        <dbReference type="Pfam" id="PF03781"/>
    </source>
</evidence>
<dbReference type="InterPro" id="IPR042095">
    <property type="entry name" value="SUMF_sf"/>
</dbReference>
<feature type="domain" description="DinB-like" evidence="5">
    <location>
        <begin position="41"/>
        <end position="151"/>
    </location>
</feature>
<dbReference type="STRING" id="1185876.BN8_00351"/>
<name>I2GC04_9BACT</name>
<sequence length="418" mass="48143">MEANILNPNAGFDRFTDRSPHFLFTMLVLNPSATAFLVDRYQQIRAHTELICRHLETEDYVVQPIADVSPPKWHLGHTTWFWETFVLVPHLPGYQIFHEDFSFVFNSYYESVGRRVLRTNRGNLSRPTVADVYRYRAYVDEHMSRFLAEADSNLIPLLDLGLNHEQQHQELLITDIKYILGHNPLFPAIEMPALSDTSPAAGKAVTVQEGVYTIGYQGNGFCFDNELGVHNVYLNETTLAGSLITNAEYMAFIEAGGYQHFRYWLSDGWAWVNVHHVQAPLYWHRVEGDWYVYTFDGLNPVEPDAPVCHVSYYEADAFARWRGQRLPTEFEWETAAVHNESLRWGQRWEWTNSAYLPYPGFTTADGAVGEYNGKFMSGQMVLRGASVATPDGHARPTYRNFFQPDKQWQFTGIRMVMG</sequence>
<keyword evidence="1" id="KW-0560">Oxidoreductase</keyword>
<accession>I2GC04</accession>
<dbReference type="PANTHER" id="PTHR23150">
    <property type="entry name" value="SULFATASE MODIFYING FACTOR 1, 2"/>
    <property type="match status" value="1"/>
</dbReference>
<dbReference type="Gene3D" id="3.90.1580.10">
    <property type="entry name" value="paralog of FGE (formylglycine-generating enzyme)"/>
    <property type="match status" value="2"/>
</dbReference>
<dbReference type="EMBL" id="CAIT01000004">
    <property type="protein sequence ID" value="CCH51428.1"/>
    <property type="molecule type" value="Genomic_DNA"/>
</dbReference>
<dbReference type="GO" id="GO:0052699">
    <property type="term" value="P:ergothioneine biosynthetic process"/>
    <property type="evidence" value="ECO:0007669"/>
    <property type="project" value="InterPro"/>
</dbReference>
<organism evidence="6 7">
    <name type="scientific">Fibrisoma limi BUZ 3</name>
    <dbReference type="NCBI Taxonomy" id="1185876"/>
    <lineage>
        <taxon>Bacteria</taxon>
        <taxon>Pseudomonadati</taxon>
        <taxon>Bacteroidota</taxon>
        <taxon>Cytophagia</taxon>
        <taxon>Cytophagales</taxon>
        <taxon>Spirosomataceae</taxon>
        <taxon>Fibrisoma</taxon>
    </lineage>
</organism>
<dbReference type="eggNOG" id="COG1262">
    <property type="taxonomic scope" value="Bacteria"/>
</dbReference>
<dbReference type="InterPro" id="IPR024775">
    <property type="entry name" value="DinB-like"/>
</dbReference>
<evidence type="ECO:0000256" key="2">
    <source>
        <dbReference type="ARBA" id="ARBA00023004"/>
    </source>
</evidence>
<dbReference type="InterPro" id="IPR016187">
    <property type="entry name" value="CTDL_fold"/>
</dbReference>
<protein>
    <recommendedName>
        <fullName evidence="8">Ergothioneine biosynthesis protein EgtB</fullName>
    </recommendedName>
</protein>
<dbReference type="PANTHER" id="PTHR23150:SF36">
    <property type="entry name" value="HERCYNINE OXYGENASE"/>
    <property type="match status" value="1"/>
</dbReference>
<dbReference type="Pfam" id="PF12867">
    <property type="entry name" value="DinB_2"/>
    <property type="match status" value="1"/>
</dbReference>